<feature type="compositionally biased region" description="Basic and acidic residues" evidence="1">
    <location>
        <begin position="101"/>
        <end position="127"/>
    </location>
</feature>
<feature type="compositionally biased region" description="Gly residues" evidence="1">
    <location>
        <begin position="175"/>
        <end position="184"/>
    </location>
</feature>
<dbReference type="OrthoDB" id="8950237at2759"/>
<evidence type="ECO:0000256" key="2">
    <source>
        <dbReference type="SAM" id="Phobius"/>
    </source>
</evidence>
<dbReference type="RefSeq" id="XP_014062276.1">
    <property type="nucleotide sequence ID" value="XM_014206801.2"/>
</dbReference>
<organism evidence="3 4">
    <name type="scientific">Salmo salar</name>
    <name type="common">Atlantic salmon</name>
    <dbReference type="NCBI Taxonomy" id="8030"/>
    <lineage>
        <taxon>Eukaryota</taxon>
        <taxon>Metazoa</taxon>
        <taxon>Chordata</taxon>
        <taxon>Craniata</taxon>
        <taxon>Vertebrata</taxon>
        <taxon>Euteleostomi</taxon>
        <taxon>Actinopterygii</taxon>
        <taxon>Neopterygii</taxon>
        <taxon>Teleostei</taxon>
        <taxon>Protacanthopterygii</taxon>
        <taxon>Salmoniformes</taxon>
        <taxon>Salmonidae</taxon>
        <taxon>Salmoninae</taxon>
        <taxon>Salmo</taxon>
    </lineage>
</organism>
<keyword evidence="2" id="KW-1133">Transmembrane helix</keyword>
<sequence length="216" mass="24169">MTTNYPEIKDQTTSTFVVLTVFFILVTLVALLVVLYMWLNRQTNGQYTVHQLVLGEGGARDRVRGGVQDLEVWFRRRFWPLSEDVETVGEEEPRDEEEDVERVSEGGESEGEGKKEEGDEREDRVDDSSDDNSSAEGCGLTERVKVMDAKKERRECEGKREENMEEKGDSKGDEGAVGGEESGRGGLLIHLHQCSGSAIWSEDYEGGKDNNDVTAL</sequence>
<feature type="compositionally biased region" description="Acidic residues" evidence="1">
    <location>
        <begin position="85"/>
        <end position="100"/>
    </location>
</feature>
<keyword evidence="2" id="KW-0812">Transmembrane</keyword>
<dbReference type="AlphaFoldDB" id="A0A1S3SD60"/>
<protein>
    <submittedName>
        <fullName evidence="4">Uncharacterized protein</fullName>
    </submittedName>
</protein>
<reference evidence="4" key="1">
    <citation type="submission" date="2025-08" db="UniProtKB">
        <authorList>
            <consortium name="RefSeq"/>
        </authorList>
    </citation>
    <scope>IDENTIFICATION</scope>
</reference>
<keyword evidence="2" id="KW-0472">Membrane</keyword>
<evidence type="ECO:0000313" key="3">
    <source>
        <dbReference type="Proteomes" id="UP001652741"/>
    </source>
</evidence>
<dbReference type="KEGG" id="sasa:106608695"/>
<evidence type="ECO:0000313" key="4">
    <source>
        <dbReference type="RefSeq" id="XP_014062276.1"/>
    </source>
</evidence>
<feature type="compositionally biased region" description="Basic and acidic residues" evidence="1">
    <location>
        <begin position="142"/>
        <end position="174"/>
    </location>
</feature>
<dbReference type="GeneID" id="106608695"/>
<dbReference type="Proteomes" id="UP001652741">
    <property type="component" value="Chromosome ssa07"/>
</dbReference>
<feature type="region of interest" description="Disordered" evidence="1">
    <location>
        <begin position="85"/>
        <end position="184"/>
    </location>
</feature>
<evidence type="ECO:0000256" key="1">
    <source>
        <dbReference type="SAM" id="MobiDB-lite"/>
    </source>
</evidence>
<keyword evidence="3" id="KW-1185">Reference proteome</keyword>
<gene>
    <name evidence="4" type="primary">LOC106608695</name>
</gene>
<proteinExistence type="predicted"/>
<feature type="transmembrane region" description="Helical" evidence="2">
    <location>
        <begin position="16"/>
        <end position="39"/>
    </location>
</feature>
<accession>A0A1S3SD60</accession>
<name>A0A1S3SD60_SALSA</name>